<proteinExistence type="predicted"/>
<dbReference type="RefSeq" id="WP_267222868.1">
    <property type="nucleotide sequence ID" value="NZ_JAPCWC010000018.1"/>
</dbReference>
<evidence type="ECO:0000313" key="1">
    <source>
        <dbReference type="EMBL" id="MFC0683023.1"/>
    </source>
</evidence>
<protein>
    <submittedName>
        <fullName evidence="1">Uncharacterized protein</fullName>
    </submittedName>
</protein>
<dbReference type="EMBL" id="JBHLTM010000002">
    <property type="protein sequence ID" value="MFC0683023.1"/>
    <property type="molecule type" value="Genomic_DNA"/>
</dbReference>
<sequence>MIGKLLLRHVFEELAETWRTVTAIKLCVVPVATLHAFDAGPQAIPAMVPNAFGDLVPIARLDDLSAFAALMGFTCCLP</sequence>
<keyword evidence="2" id="KW-1185">Reference proteome</keyword>
<reference evidence="1 2" key="1">
    <citation type="submission" date="2024-09" db="EMBL/GenBank/DDBJ databases">
        <authorList>
            <person name="Sun Q."/>
            <person name="Mori K."/>
        </authorList>
    </citation>
    <scope>NUCLEOTIDE SEQUENCE [LARGE SCALE GENOMIC DNA]</scope>
    <source>
        <strain evidence="1 2">CICC 11035S</strain>
    </source>
</reference>
<comment type="caution">
    <text evidence="1">The sequence shown here is derived from an EMBL/GenBank/DDBJ whole genome shotgun (WGS) entry which is preliminary data.</text>
</comment>
<dbReference type="Proteomes" id="UP001589858">
    <property type="component" value="Unassembled WGS sequence"/>
</dbReference>
<organism evidence="1 2">
    <name type="scientific">Novosphingobium clariflavum</name>
    <dbReference type="NCBI Taxonomy" id="2029884"/>
    <lineage>
        <taxon>Bacteria</taxon>
        <taxon>Pseudomonadati</taxon>
        <taxon>Pseudomonadota</taxon>
        <taxon>Alphaproteobacteria</taxon>
        <taxon>Sphingomonadales</taxon>
        <taxon>Sphingomonadaceae</taxon>
        <taxon>Novosphingobium</taxon>
    </lineage>
</organism>
<evidence type="ECO:0000313" key="2">
    <source>
        <dbReference type="Proteomes" id="UP001589858"/>
    </source>
</evidence>
<accession>A0ABV6S4G8</accession>
<gene>
    <name evidence="1" type="ORF">ACFFF8_00280</name>
</gene>
<name>A0ABV6S4G8_9SPHN</name>